<protein>
    <recommendedName>
        <fullName evidence="4">Antifreeze protein</fullName>
    </recommendedName>
</protein>
<feature type="signal peptide" evidence="1">
    <location>
        <begin position="1"/>
        <end position="21"/>
    </location>
</feature>
<keyword evidence="1" id="KW-0732">Signal</keyword>
<accession>A0A9P5H6L4</accession>
<dbReference type="EMBL" id="JAANBB010000209">
    <property type="protein sequence ID" value="KAF7546557.1"/>
    <property type="molecule type" value="Genomic_DNA"/>
</dbReference>
<evidence type="ECO:0000313" key="2">
    <source>
        <dbReference type="EMBL" id="KAF7546557.1"/>
    </source>
</evidence>
<evidence type="ECO:0000313" key="3">
    <source>
        <dbReference type="Proteomes" id="UP000722485"/>
    </source>
</evidence>
<keyword evidence="3" id="KW-1185">Reference proteome</keyword>
<dbReference type="AlphaFoldDB" id="A0A9P5H6L4"/>
<name>A0A9P5H6L4_9HYPO</name>
<comment type="caution">
    <text evidence="2">The sequence shown here is derived from an EMBL/GenBank/DDBJ whole genome shotgun (WGS) entry which is preliminary data.</text>
</comment>
<evidence type="ECO:0000256" key="1">
    <source>
        <dbReference type="SAM" id="SignalP"/>
    </source>
</evidence>
<reference evidence="2" key="1">
    <citation type="submission" date="2020-03" db="EMBL/GenBank/DDBJ databases">
        <title>Draft Genome Sequence of Cylindrodendrum hubeiense.</title>
        <authorList>
            <person name="Buettner E."/>
            <person name="Kellner H."/>
        </authorList>
    </citation>
    <scope>NUCLEOTIDE SEQUENCE</scope>
    <source>
        <strain evidence="2">IHI 201604</strain>
    </source>
</reference>
<organism evidence="2 3">
    <name type="scientific">Cylindrodendrum hubeiense</name>
    <dbReference type="NCBI Taxonomy" id="595255"/>
    <lineage>
        <taxon>Eukaryota</taxon>
        <taxon>Fungi</taxon>
        <taxon>Dikarya</taxon>
        <taxon>Ascomycota</taxon>
        <taxon>Pezizomycotina</taxon>
        <taxon>Sordariomycetes</taxon>
        <taxon>Hypocreomycetidae</taxon>
        <taxon>Hypocreales</taxon>
        <taxon>Nectriaceae</taxon>
        <taxon>Cylindrodendrum</taxon>
    </lineage>
</organism>
<evidence type="ECO:0008006" key="4">
    <source>
        <dbReference type="Google" id="ProtNLM"/>
    </source>
</evidence>
<gene>
    <name evidence="2" type="ORF">G7Z17_g8356</name>
</gene>
<proteinExistence type="predicted"/>
<feature type="chain" id="PRO_5040280133" description="Antifreeze protein" evidence="1">
    <location>
        <begin position="22"/>
        <end position="112"/>
    </location>
</feature>
<dbReference type="Proteomes" id="UP000722485">
    <property type="component" value="Unassembled WGS sequence"/>
</dbReference>
<dbReference type="OrthoDB" id="3873024at2759"/>
<sequence length="112" mass="11849">MHFSAPKAVAAAFLFFSLAVADLHENCACNNGDAYNWRITTLACTTYNDAGYQWGGVTYDSASGRCVKAVDTDRIAGDQWETACKDAARNGFQCSDGVGTCFANPDDVGGAC</sequence>